<dbReference type="SUPFAM" id="SSF111369">
    <property type="entry name" value="HlyD-like secretion proteins"/>
    <property type="match status" value="1"/>
</dbReference>
<dbReference type="Pfam" id="PF25954">
    <property type="entry name" value="Beta-barrel_RND_2"/>
    <property type="match status" value="1"/>
</dbReference>
<name>A0A8J2W0A2_9RHOB</name>
<dbReference type="AlphaFoldDB" id="A0A8J2W0A2"/>
<dbReference type="Pfam" id="PF25973">
    <property type="entry name" value="BSH_CzcB"/>
    <property type="match status" value="1"/>
</dbReference>
<protein>
    <submittedName>
        <fullName evidence="6">Nodulation protein NolF</fullName>
    </submittedName>
</protein>
<keyword evidence="7" id="KW-1185">Reference proteome</keyword>
<dbReference type="GO" id="GO:0015562">
    <property type="term" value="F:efflux transmembrane transporter activity"/>
    <property type="evidence" value="ECO:0007669"/>
    <property type="project" value="InterPro"/>
</dbReference>
<dbReference type="Gene3D" id="2.40.50.100">
    <property type="match status" value="1"/>
</dbReference>
<dbReference type="Gene3D" id="1.10.287.470">
    <property type="entry name" value="Helix hairpin bin"/>
    <property type="match status" value="1"/>
</dbReference>
<dbReference type="Pfam" id="PF25967">
    <property type="entry name" value="RND-MFP_C"/>
    <property type="match status" value="1"/>
</dbReference>
<dbReference type="Gene3D" id="2.40.30.170">
    <property type="match status" value="1"/>
</dbReference>
<dbReference type="InterPro" id="IPR006143">
    <property type="entry name" value="RND_pump_MFP"/>
</dbReference>
<evidence type="ECO:0000259" key="3">
    <source>
        <dbReference type="Pfam" id="PF25954"/>
    </source>
</evidence>
<reference evidence="6" key="1">
    <citation type="journal article" date="2014" name="Int. J. Syst. Evol. Microbiol.">
        <title>Complete genome sequence of Corynebacterium casei LMG S-19264T (=DSM 44701T), isolated from a smear-ripened cheese.</title>
        <authorList>
            <consortium name="US DOE Joint Genome Institute (JGI-PGF)"/>
            <person name="Walter F."/>
            <person name="Albersmeier A."/>
            <person name="Kalinowski J."/>
            <person name="Ruckert C."/>
        </authorList>
    </citation>
    <scope>NUCLEOTIDE SEQUENCE</scope>
    <source>
        <strain evidence="6">CCM 7684</strain>
    </source>
</reference>
<dbReference type="GO" id="GO:1990281">
    <property type="term" value="C:efflux pump complex"/>
    <property type="evidence" value="ECO:0007669"/>
    <property type="project" value="TreeGrafter"/>
</dbReference>
<dbReference type="InterPro" id="IPR058647">
    <property type="entry name" value="BSH_CzcB-like"/>
</dbReference>
<reference evidence="6" key="2">
    <citation type="submission" date="2020-09" db="EMBL/GenBank/DDBJ databases">
        <authorList>
            <person name="Sun Q."/>
            <person name="Sedlacek I."/>
        </authorList>
    </citation>
    <scope>NUCLEOTIDE SEQUENCE</scope>
    <source>
        <strain evidence="6">CCM 7684</strain>
    </source>
</reference>
<dbReference type="PANTHER" id="PTHR30469:SF33">
    <property type="entry name" value="SLR1207 PROTEIN"/>
    <property type="match status" value="1"/>
</dbReference>
<feature type="domain" description="Multidrug resistance protein MdtA-like C-terminal permuted SH3" evidence="4">
    <location>
        <begin position="293"/>
        <end position="350"/>
    </location>
</feature>
<dbReference type="InterPro" id="IPR058627">
    <property type="entry name" value="MdtA-like_C"/>
</dbReference>
<dbReference type="NCBIfam" id="TIGR01730">
    <property type="entry name" value="RND_mfp"/>
    <property type="match status" value="1"/>
</dbReference>
<proteinExistence type="inferred from homology"/>
<dbReference type="EMBL" id="BMCP01000002">
    <property type="protein sequence ID" value="GGE41607.1"/>
    <property type="molecule type" value="Genomic_DNA"/>
</dbReference>
<feature type="domain" description="CusB-like beta-barrel" evidence="3">
    <location>
        <begin position="215"/>
        <end position="285"/>
    </location>
</feature>
<feature type="domain" description="CzcB-like barrel-sandwich hybrid" evidence="5">
    <location>
        <begin position="70"/>
        <end position="209"/>
    </location>
</feature>
<evidence type="ECO:0000256" key="2">
    <source>
        <dbReference type="SAM" id="Coils"/>
    </source>
</evidence>
<evidence type="ECO:0000313" key="6">
    <source>
        <dbReference type="EMBL" id="GGE41607.1"/>
    </source>
</evidence>
<dbReference type="PANTHER" id="PTHR30469">
    <property type="entry name" value="MULTIDRUG RESISTANCE PROTEIN MDTA"/>
    <property type="match status" value="1"/>
</dbReference>
<evidence type="ECO:0000259" key="4">
    <source>
        <dbReference type="Pfam" id="PF25967"/>
    </source>
</evidence>
<comment type="caution">
    <text evidence="6">The sequence shown here is derived from an EMBL/GenBank/DDBJ whole genome shotgun (WGS) entry which is preliminary data.</text>
</comment>
<evidence type="ECO:0000259" key="5">
    <source>
        <dbReference type="Pfam" id="PF25973"/>
    </source>
</evidence>
<comment type="similarity">
    <text evidence="1">Belongs to the membrane fusion protein (MFP) (TC 8.A.1) family.</text>
</comment>
<dbReference type="Gene3D" id="2.40.420.20">
    <property type="match status" value="1"/>
</dbReference>
<evidence type="ECO:0000313" key="7">
    <source>
        <dbReference type="Proteomes" id="UP000602745"/>
    </source>
</evidence>
<dbReference type="Proteomes" id="UP000602745">
    <property type="component" value="Unassembled WGS sequence"/>
</dbReference>
<dbReference type="FunFam" id="2.40.30.170:FF:000010">
    <property type="entry name" value="Efflux RND transporter periplasmic adaptor subunit"/>
    <property type="match status" value="1"/>
</dbReference>
<feature type="coiled-coil region" evidence="2">
    <location>
        <begin position="115"/>
        <end position="173"/>
    </location>
</feature>
<evidence type="ECO:0000256" key="1">
    <source>
        <dbReference type="ARBA" id="ARBA00009477"/>
    </source>
</evidence>
<sequence>MLKIIAGVAVLAAGAFWMFGGRDASPRTAVPVEQPEVVELAAMEVTRVERQDLATEIRVSGSLQPVRRTSLTAKVSGTLSEVLVDVGDKVKAGDVIARFDTRDFINSLDERKATLAATSAQLKVAEQTLARTRQLSGSGISSRAALDEAEASVLQFRAQERALQAQVESAQKNLNDTVVRADFDGFVSARNVEEGQTVGVNAELVSIVDLSTLEVAAGVPTNRIAEVAVGQKARLRIDGFDGRVFEAEVRRISPVATANSRSIHVFLDIDNSDSSLRGNMFASGAITIRQSNDVVALPAAALRKDGETSFVLKVDNDKLVRQDVTAGSNWQNGRLVEITAGVEEGDVIVTAPLPDLKPDTNIRIAGL</sequence>
<dbReference type="RefSeq" id="WP_188409470.1">
    <property type="nucleotide sequence ID" value="NZ_BMCP01000002.1"/>
</dbReference>
<accession>A0A8J2W0A2</accession>
<gene>
    <name evidence="6" type="primary">nolF</name>
    <name evidence="6" type="ORF">GCM10007276_18720</name>
</gene>
<organism evidence="6 7">
    <name type="scientific">Agaricicola taiwanensis</name>
    <dbReference type="NCBI Taxonomy" id="591372"/>
    <lineage>
        <taxon>Bacteria</taxon>
        <taxon>Pseudomonadati</taxon>
        <taxon>Pseudomonadota</taxon>
        <taxon>Alphaproteobacteria</taxon>
        <taxon>Rhodobacterales</taxon>
        <taxon>Paracoccaceae</taxon>
        <taxon>Agaricicola</taxon>
    </lineage>
</organism>
<keyword evidence="2" id="KW-0175">Coiled coil</keyword>
<dbReference type="InterPro" id="IPR058792">
    <property type="entry name" value="Beta-barrel_RND_2"/>
</dbReference>